<dbReference type="OrthoDB" id="9794382at2"/>
<dbReference type="InterPro" id="IPR039315">
    <property type="entry name" value="CheW"/>
</dbReference>
<sequence>MAQASDSSELVPVREGGRAVATVAEQVFVTVYLDRQLFGIPVERVQDILIPEKIARIPLAPPEVEGAINLRGRIVTVINVRTRLGLPPKKGGPGKPMCVTVEMGQELYSLRVDAVGNVQSLPLKRIEPNPSTLDPRWRAISGGVCRVEGELMVVLEIDQLLDFQNAA</sequence>
<dbReference type="InterPro" id="IPR002545">
    <property type="entry name" value="CheW-lke_dom"/>
</dbReference>
<dbReference type="RefSeq" id="WP_092620182.1">
    <property type="nucleotide sequence ID" value="NZ_FNCV01000007.1"/>
</dbReference>
<dbReference type="AlphaFoldDB" id="A0A1G8D2J4"/>
<dbReference type="EMBL" id="FNCV01000007">
    <property type="protein sequence ID" value="SDH52008.1"/>
    <property type="molecule type" value="Genomic_DNA"/>
</dbReference>
<accession>A0A1G8D2J4</accession>
<evidence type="ECO:0000313" key="3">
    <source>
        <dbReference type="Proteomes" id="UP000217076"/>
    </source>
</evidence>
<dbReference type="GO" id="GO:0006935">
    <property type="term" value="P:chemotaxis"/>
    <property type="evidence" value="ECO:0007669"/>
    <property type="project" value="InterPro"/>
</dbReference>
<dbReference type="Proteomes" id="UP000217076">
    <property type="component" value="Unassembled WGS sequence"/>
</dbReference>
<dbReference type="Gene3D" id="2.40.50.180">
    <property type="entry name" value="CheA-289, Domain 4"/>
    <property type="match status" value="1"/>
</dbReference>
<dbReference type="PROSITE" id="PS50851">
    <property type="entry name" value="CHEW"/>
    <property type="match status" value="1"/>
</dbReference>
<dbReference type="GO" id="GO:0007165">
    <property type="term" value="P:signal transduction"/>
    <property type="evidence" value="ECO:0007669"/>
    <property type="project" value="InterPro"/>
</dbReference>
<dbReference type="Gene3D" id="2.30.30.40">
    <property type="entry name" value="SH3 Domains"/>
    <property type="match status" value="1"/>
</dbReference>
<name>A0A1G8D2J4_9PROT</name>
<feature type="domain" description="CheW-like" evidence="1">
    <location>
        <begin position="25"/>
        <end position="166"/>
    </location>
</feature>
<proteinExistence type="predicted"/>
<dbReference type="SMART" id="SM00260">
    <property type="entry name" value="CheW"/>
    <property type="match status" value="1"/>
</dbReference>
<dbReference type="PANTHER" id="PTHR22617:SF23">
    <property type="entry name" value="CHEMOTAXIS PROTEIN CHEW"/>
    <property type="match status" value="1"/>
</dbReference>
<evidence type="ECO:0000313" key="2">
    <source>
        <dbReference type="EMBL" id="SDH52008.1"/>
    </source>
</evidence>
<evidence type="ECO:0000259" key="1">
    <source>
        <dbReference type="PROSITE" id="PS50851"/>
    </source>
</evidence>
<reference evidence="3" key="1">
    <citation type="submission" date="2016-10" db="EMBL/GenBank/DDBJ databases">
        <authorList>
            <person name="Varghese N."/>
            <person name="Submissions S."/>
        </authorList>
    </citation>
    <scope>NUCLEOTIDE SEQUENCE [LARGE SCALE GENOMIC DNA]</scope>
    <source>
        <strain evidence="3">930I</strain>
    </source>
</reference>
<protein>
    <submittedName>
        <fullName evidence="2">Purine-binding chemotaxis protein CheW</fullName>
    </submittedName>
</protein>
<dbReference type="PANTHER" id="PTHR22617">
    <property type="entry name" value="CHEMOTAXIS SENSOR HISTIDINE KINASE-RELATED"/>
    <property type="match status" value="1"/>
</dbReference>
<dbReference type="STRING" id="83401.SAMN05421742_107164"/>
<keyword evidence="3" id="KW-1185">Reference proteome</keyword>
<organism evidence="2 3">
    <name type="scientific">Roseospirillum parvum</name>
    <dbReference type="NCBI Taxonomy" id="83401"/>
    <lineage>
        <taxon>Bacteria</taxon>
        <taxon>Pseudomonadati</taxon>
        <taxon>Pseudomonadota</taxon>
        <taxon>Alphaproteobacteria</taxon>
        <taxon>Rhodospirillales</taxon>
        <taxon>Rhodospirillaceae</taxon>
        <taxon>Roseospirillum</taxon>
    </lineage>
</organism>
<dbReference type="Pfam" id="PF01584">
    <property type="entry name" value="CheW"/>
    <property type="match status" value="1"/>
</dbReference>
<dbReference type="InterPro" id="IPR036061">
    <property type="entry name" value="CheW-like_dom_sf"/>
</dbReference>
<gene>
    <name evidence="2" type="ORF">SAMN05421742_107164</name>
</gene>
<dbReference type="GO" id="GO:0005829">
    <property type="term" value="C:cytosol"/>
    <property type="evidence" value="ECO:0007669"/>
    <property type="project" value="TreeGrafter"/>
</dbReference>
<dbReference type="SUPFAM" id="SSF50341">
    <property type="entry name" value="CheW-like"/>
    <property type="match status" value="1"/>
</dbReference>